<evidence type="ECO:0000256" key="2">
    <source>
        <dbReference type="ARBA" id="ARBA00011277"/>
    </source>
</evidence>
<protein>
    <submittedName>
        <fullName evidence="4">Ribonuclease H2 subunit B-like</fullName>
    </submittedName>
</protein>
<accession>A0A7D9ISQ0</accession>
<dbReference type="EMBL" id="CACRXK020009052">
    <property type="protein sequence ID" value="CAB4016275.1"/>
    <property type="molecule type" value="Genomic_DNA"/>
</dbReference>
<sequence length="210" mass="23569">MVLPFLKNTSTKFMTLDHILQDSNNEHLAKLSHCITNEDLALVTEVKGEDDLVALKLNHDKVISWLEKKVHQTKDQLEQDNICTSGAQSSTFVRSSKSRGNTQDDYLRYAYGLVSDYISDYWSQKLKDCLGITDEILESSGEEPACKKVKLDESLVGQPDEDYSKFATKTKKTDQHNVKLTAAQKSLAKVNTKGMKSISSFFGAPKKSKK</sequence>
<dbReference type="Proteomes" id="UP001152795">
    <property type="component" value="Unassembled WGS sequence"/>
</dbReference>
<evidence type="ECO:0000256" key="1">
    <source>
        <dbReference type="ARBA" id="ARBA00009823"/>
    </source>
</evidence>
<comment type="similarity">
    <text evidence="1">Belongs to the RNase H2 subunit B family.</text>
</comment>
<dbReference type="GO" id="GO:0006401">
    <property type="term" value="P:RNA catabolic process"/>
    <property type="evidence" value="ECO:0007669"/>
    <property type="project" value="TreeGrafter"/>
</dbReference>
<dbReference type="Gene3D" id="1.10.20.120">
    <property type="match status" value="1"/>
</dbReference>
<proteinExistence type="inferred from homology"/>
<evidence type="ECO:0000313" key="4">
    <source>
        <dbReference type="EMBL" id="CAB4016275.1"/>
    </source>
</evidence>
<comment type="subunit">
    <text evidence="2">The RNase H2 complex is a heterotrimer composed of the catalytic subunit RNASEH2A and the non-catalytic subunits RNASEH2B and RNASEH2C.</text>
</comment>
<dbReference type="PANTHER" id="PTHR13383">
    <property type="entry name" value="RIBONUCLEASE H2 SUBUNIT B"/>
    <property type="match status" value="1"/>
</dbReference>
<gene>
    <name evidence="4" type="ORF">PACLA_8A001461</name>
</gene>
<reference evidence="4" key="1">
    <citation type="submission" date="2020-04" db="EMBL/GenBank/DDBJ databases">
        <authorList>
            <person name="Alioto T."/>
            <person name="Alioto T."/>
            <person name="Gomez Garrido J."/>
        </authorList>
    </citation>
    <scope>NUCLEOTIDE SEQUENCE</scope>
    <source>
        <strain evidence="4">A484AB</strain>
    </source>
</reference>
<dbReference type="AlphaFoldDB" id="A0A7D9ISQ0"/>
<feature type="domain" description="Ribonuclease H2 subunit B wHTH" evidence="3">
    <location>
        <begin position="2"/>
        <end position="127"/>
    </location>
</feature>
<dbReference type="PANTHER" id="PTHR13383:SF11">
    <property type="entry name" value="RIBONUCLEASE H2 SUBUNIT B"/>
    <property type="match status" value="1"/>
</dbReference>
<dbReference type="InterPro" id="IPR019024">
    <property type="entry name" value="RNase_H2_suB_wHTH"/>
</dbReference>
<keyword evidence="5" id="KW-1185">Reference proteome</keyword>
<dbReference type="Pfam" id="PF09468">
    <property type="entry name" value="RNase_H2-Ydr279"/>
    <property type="match status" value="1"/>
</dbReference>
<organism evidence="4 5">
    <name type="scientific">Paramuricea clavata</name>
    <name type="common">Red gorgonian</name>
    <name type="synonym">Violescent sea-whip</name>
    <dbReference type="NCBI Taxonomy" id="317549"/>
    <lineage>
        <taxon>Eukaryota</taxon>
        <taxon>Metazoa</taxon>
        <taxon>Cnidaria</taxon>
        <taxon>Anthozoa</taxon>
        <taxon>Octocorallia</taxon>
        <taxon>Malacalcyonacea</taxon>
        <taxon>Plexauridae</taxon>
        <taxon>Paramuricea</taxon>
    </lineage>
</organism>
<evidence type="ECO:0000259" key="3">
    <source>
        <dbReference type="Pfam" id="PF09468"/>
    </source>
</evidence>
<dbReference type="GO" id="GO:0032299">
    <property type="term" value="C:ribonuclease H2 complex"/>
    <property type="evidence" value="ECO:0007669"/>
    <property type="project" value="InterPro"/>
</dbReference>
<dbReference type="InterPro" id="IPR040456">
    <property type="entry name" value="RNase_H2_suB"/>
</dbReference>
<evidence type="ECO:0000313" key="5">
    <source>
        <dbReference type="Proteomes" id="UP001152795"/>
    </source>
</evidence>
<dbReference type="FunFam" id="1.10.20.120:FF:000002">
    <property type="entry name" value="Ribonuclease H2 subunit B"/>
    <property type="match status" value="1"/>
</dbReference>
<name>A0A7D9ISQ0_PARCT</name>
<dbReference type="GO" id="GO:0005654">
    <property type="term" value="C:nucleoplasm"/>
    <property type="evidence" value="ECO:0007669"/>
    <property type="project" value="TreeGrafter"/>
</dbReference>
<comment type="caution">
    <text evidence="4">The sequence shown here is derived from an EMBL/GenBank/DDBJ whole genome shotgun (WGS) entry which is preliminary data.</text>
</comment>